<dbReference type="Proteomes" id="UP001595548">
    <property type="component" value="Unassembled WGS sequence"/>
</dbReference>
<reference evidence="2" key="1">
    <citation type="journal article" date="2019" name="Int. J. Syst. Evol. Microbiol.">
        <title>The Global Catalogue of Microorganisms (GCM) 10K type strain sequencing project: providing services to taxonomists for standard genome sequencing and annotation.</title>
        <authorList>
            <consortium name="The Broad Institute Genomics Platform"/>
            <consortium name="The Broad Institute Genome Sequencing Center for Infectious Disease"/>
            <person name="Wu L."/>
            <person name="Ma J."/>
        </authorList>
    </citation>
    <scope>NUCLEOTIDE SEQUENCE [LARGE SCALE GENOMIC DNA]</scope>
    <source>
        <strain evidence="2">KCTC 52141</strain>
    </source>
</reference>
<dbReference type="SUPFAM" id="SSF54285">
    <property type="entry name" value="MoaD/ThiS"/>
    <property type="match status" value="1"/>
</dbReference>
<gene>
    <name evidence="1" type="primary">thiS</name>
    <name evidence="1" type="ORF">ACFOEB_08210</name>
</gene>
<dbReference type="RefSeq" id="WP_339615391.1">
    <property type="nucleotide sequence ID" value="NZ_AP031500.1"/>
</dbReference>
<dbReference type="Pfam" id="PF02597">
    <property type="entry name" value="ThiS"/>
    <property type="match status" value="1"/>
</dbReference>
<accession>A0ABV7HRF5</accession>
<dbReference type="CDD" id="cd00565">
    <property type="entry name" value="Ubl_ThiS"/>
    <property type="match status" value="1"/>
</dbReference>
<dbReference type="PANTHER" id="PTHR34472:SF1">
    <property type="entry name" value="SULFUR CARRIER PROTEIN THIS"/>
    <property type="match status" value="1"/>
</dbReference>
<dbReference type="InterPro" id="IPR012675">
    <property type="entry name" value="Beta-grasp_dom_sf"/>
</dbReference>
<protein>
    <submittedName>
        <fullName evidence="1">Sulfur carrier protein ThiS</fullName>
    </submittedName>
</protein>
<evidence type="ECO:0000313" key="2">
    <source>
        <dbReference type="Proteomes" id="UP001595548"/>
    </source>
</evidence>
<dbReference type="PANTHER" id="PTHR34472">
    <property type="entry name" value="SULFUR CARRIER PROTEIN THIS"/>
    <property type="match status" value="1"/>
</dbReference>
<dbReference type="InterPro" id="IPR003749">
    <property type="entry name" value="ThiS/MoaD-like"/>
</dbReference>
<comment type="caution">
    <text evidence="1">The sequence shown here is derived from an EMBL/GenBank/DDBJ whole genome shotgun (WGS) entry which is preliminary data.</text>
</comment>
<evidence type="ECO:0000313" key="1">
    <source>
        <dbReference type="EMBL" id="MFC3155181.1"/>
    </source>
</evidence>
<sequence length="74" mass="7832">MSQKTIEVFLNGNCLEIAPATTLKDAIAEWQNQSAVGEKFAAAVNGEFVPRSQYHNTLLASGDLVDIVQPVGGG</sequence>
<dbReference type="NCBIfam" id="TIGR01683">
    <property type="entry name" value="thiS"/>
    <property type="match status" value="1"/>
</dbReference>
<keyword evidence="2" id="KW-1185">Reference proteome</keyword>
<organism evidence="1 2">
    <name type="scientific">Gilvimarinus japonicus</name>
    <dbReference type="NCBI Taxonomy" id="1796469"/>
    <lineage>
        <taxon>Bacteria</taxon>
        <taxon>Pseudomonadati</taxon>
        <taxon>Pseudomonadota</taxon>
        <taxon>Gammaproteobacteria</taxon>
        <taxon>Cellvibrionales</taxon>
        <taxon>Cellvibrionaceae</taxon>
        <taxon>Gilvimarinus</taxon>
    </lineage>
</organism>
<dbReference type="InterPro" id="IPR016155">
    <property type="entry name" value="Mopterin_synth/thiamin_S_b"/>
</dbReference>
<proteinExistence type="predicted"/>
<dbReference type="Gene3D" id="3.10.20.30">
    <property type="match status" value="1"/>
</dbReference>
<name>A0ABV7HRF5_9GAMM</name>
<dbReference type="InterPro" id="IPR010035">
    <property type="entry name" value="Thi_S"/>
</dbReference>
<dbReference type="EMBL" id="JBHRTL010000006">
    <property type="protein sequence ID" value="MFC3155181.1"/>
    <property type="molecule type" value="Genomic_DNA"/>
</dbReference>